<accession>A0A9R1UAZ4</accession>
<dbReference type="KEGG" id="fas:105274286"/>
<feature type="compositionally biased region" description="Polar residues" evidence="1">
    <location>
        <begin position="157"/>
        <end position="177"/>
    </location>
</feature>
<keyword evidence="2" id="KW-0732">Signal</keyword>
<proteinExistence type="predicted"/>
<name>A0A0C9RY13_9HYME</name>
<feature type="chain" id="PRO_5044541822" evidence="2">
    <location>
        <begin position="20"/>
        <end position="197"/>
    </location>
</feature>
<gene>
    <name evidence="3" type="primary">ICA</name>
    <name evidence="5" type="synonym">LOC105274286</name>
    <name evidence="3" type="ORF">g.42113</name>
</gene>
<feature type="signal peptide" evidence="2">
    <location>
        <begin position="1"/>
        <end position="19"/>
    </location>
</feature>
<dbReference type="AlphaFoldDB" id="A0A0C9RY13"/>
<reference evidence="5" key="2">
    <citation type="submission" date="2025-04" db="UniProtKB">
        <authorList>
            <consortium name="RefSeq"/>
        </authorList>
    </citation>
    <scope>IDENTIFICATION</scope>
    <source>
        <strain evidence="5">USDA-PBARC FA_bdor</strain>
        <tissue evidence="5">Whole organism</tissue>
    </source>
</reference>
<dbReference type="OrthoDB" id="6346805at2759"/>
<dbReference type="Proteomes" id="UP000694866">
    <property type="component" value="Unplaced"/>
</dbReference>
<dbReference type="EMBL" id="GBYB01012776">
    <property type="protein sequence ID" value="JAG82543.1"/>
    <property type="molecule type" value="Transcribed_RNA"/>
</dbReference>
<reference evidence="3" key="1">
    <citation type="submission" date="2015-01" db="EMBL/GenBank/DDBJ databases">
        <title>Transcriptome Assembly of Fopius arisanus.</title>
        <authorList>
            <person name="Geib S."/>
        </authorList>
    </citation>
    <scope>NUCLEOTIDE SEQUENCE</scope>
</reference>
<accession>A0A0C9RY13</accession>
<organism evidence="3">
    <name type="scientific">Fopius arisanus</name>
    <dbReference type="NCBI Taxonomy" id="64838"/>
    <lineage>
        <taxon>Eukaryota</taxon>
        <taxon>Metazoa</taxon>
        <taxon>Ecdysozoa</taxon>
        <taxon>Arthropoda</taxon>
        <taxon>Hexapoda</taxon>
        <taxon>Insecta</taxon>
        <taxon>Pterygota</taxon>
        <taxon>Neoptera</taxon>
        <taxon>Endopterygota</taxon>
        <taxon>Hymenoptera</taxon>
        <taxon>Apocrita</taxon>
        <taxon>Ichneumonoidea</taxon>
        <taxon>Braconidae</taxon>
        <taxon>Opiinae</taxon>
        <taxon>Fopius</taxon>
    </lineage>
</organism>
<evidence type="ECO:0000313" key="4">
    <source>
        <dbReference type="Proteomes" id="UP000694866"/>
    </source>
</evidence>
<feature type="region of interest" description="Disordered" evidence="1">
    <location>
        <begin position="147"/>
        <end position="197"/>
    </location>
</feature>
<evidence type="ECO:0000256" key="1">
    <source>
        <dbReference type="SAM" id="MobiDB-lite"/>
    </source>
</evidence>
<evidence type="ECO:0000256" key="2">
    <source>
        <dbReference type="SAM" id="SignalP"/>
    </source>
</evidence>
<dbReference type="GeneID" id="105274286"/>
<protein>
    <submittedName>
        <fullName evidence="3">ICA protein</fullName>
    </submittedName>
    <submittedName>
        <fullName evidence="5">Icarapin-like</fullName>
    </submittedName>
</protein>
<evidence type="ECO:0000313" key="5">
    <source>
        <dbReference type="RefSeq" id="XP_011315536.1"/>
    </source>
</evidence>
<keyword evidence="4" id="KW-1185">Reference proteome</keyword>
<sequence length="197" mass="21292">MKGSFRFLVVALLLALAHALPRALPDEERPEAAIYRWLVGGRPTLPNGNNDDGNLFAADPLRTMGYDLDRNIRKSAESFSDFITKTFTKIGELFSGKGLPEGGNTTSVTQRIDGHVVTTNLTTYDSEGDDGNFSFRLHIIDIKPESGINLTPDATEENSGVTTTATDSAKGSTSPKSVESLEDKNEIPDSQVETLTA</sequence>
<evidence type="ECO:0000313" key="3">
    <source>
        <dbReference type="EMBL" id="JAG82543.1"/>
    </source>
</evidence>
<dbReference type="RefSeq" id="XP_011315536.1">
    <property type="nucleotide sequence ID" value="XM_011317234.1"/>
</dbReference>